<keyword evidence="6" id="KW-1185">Reference proteome</keyword>
<evidence type="ECO:0000259" key="4">
    <source>
        <dbReference type="PROSITE" id="PS51755"/>
    </source>
</evidence>
<feature type="compositionally biased region" description="Basic and acidic residues" evidence="3">
    <location>
        <begin position="252"/>
        <end position="261"/>
    </location>
</feature>
<dbReference type="RefSeq" id="WP_221024766.1">
    <property type="nucleotide sequence ID" value="NZ_JAIEZQ010000002.1"/>
</dbReference>
<feature type="domain" description="OmpR/PhoB-type" evidence="4">
    <location>
        <begin position="127"/>
        <end position="224"/>
    </location>
</feature>
<dbReference type="InterPro" id="IPR039420">
    <property type="entry name" value="WalR-like"/>
</dbReference>
<dbReference type="Pfam" id="PF00486">
    <property type="entry name" value="Trans_reg_C"/>
    <property type="match status" value="1"/>
</dbReference>
<evidence type="ECO:0000313" key="6">
    <source>
        <dbReference type="Proteomes" id="UP000754710"/>
    </source>
</evidence>
<comment type="caution">
    <text evidence="5">The sequence shown here is derived from an EMBL/GenBank/DDBJ whole genome shotgun (WGS) entry which is preliminary data.</text>
</comment>
<dbReference type="CDD" id="cd00383">
    <property type="entry name" value="trans_reg_C"/>
    <property type="match status" value="1"/>
</dbReference>
<dbReference type="PANTHER" id="PTHR48111:SF16">
    <property type="entry name" value="TRANSCRIPTIONAL REGULATORY PROTEIN GLNR"/>
    <property type="match status" value="1"/>
</dbReference>
<dbReference type="Proteomes" id="UP000754710">
    <property type="component" value="Unassembled WGS sequence"/>
</dbReference>
<dbReference type="SUPFAM" id="SSF52172">
    <property type="entry name" value="CheY-like"/>
    <property type="match status" value="1"/>
</dbReference>
<accession>A0ABS7RIU6</accession>
<dbReference type="InterPro" id="IPR049170">
    <property type="entry name" value="GlnR_N"/>
</dbReference>
<dbReference type="Gene3D" id="1.10.10.10">
    <property type="entry name" value="Winged helix-like DNA-binding domain superfamily/Winged helix DNA-binding domain"/>
    <property type="match status" value="1"/>
</dbReference>
<feature type="DNA-binding region" description="OmpR/PhoB-type" evidence="2">
    <location>
        <begin position="127"/>
        <end position="224"/>
    </location>
</feature>
<dbReference type="EMBL" id="JAIEZQ010000002">
    <property type="protein sequence ID" value="MBY9074954.1"/>
    <property type="molecule type" value="Genomic_DNA"/>
</dbReference>
<dbReference type="SUPFAM" id="SSF46894">
    <property type="entry name" value="C-terminal effector domain of the bipartite response regulators"/>
    <property type="match status" value="1"/>
</dbReference>
<dbReference type="InterPro" id="IPR001867">
    <property type="entry name" value="OmpR/PhoB-type_DNA-bd"/>
</dbReference>
<protein>
    <submittedName>
        <fullName evidence="5">Response regulator transcription factor</fullName>
    </submittedName>
</protein>
<evidence type="ECO:0000313" key="5">
    <source>
        <dbReference type="EMBL" id="MBY9074954.1"/>
    </source>
</evidence>
<name>A0ABS7RIU6_9ACTN</name>
<dbReference type="InterPro" id="IPR036388">
    <property type="entry name" value="WH-like_DNA-bd_sf"/>
</dbReference>
<gene>
    <name evidence="5" type="ORF">K1X13_09005</name>
</gene>
<dbReference type="PROSITE" id="PS51755">
    <property type="entry name" value="OMPR_PHOB"/>
    <property type="match status" value="1"/>
</dbReference>
<organism evidence="5 6">
    <name type="scientific">Nocardioides jiangsuensis</name>
    <dbReference type="NCBI Taxonomy" id="2866161"/>
    <lineage>
        <taxon>Bacteria</taxon>
        <taxon>Bacillati</taxon>
        <taxon>Actinomycetota</taxon>
        <taxon>Actinomycetes</taxon>
        <taxon>Propionibacteriales</taxon>
        <taxon>Nocardioidaceae</taxon>
        <taxon>Nocardioides</taxon>
    </lineage>
</organism>
<dbReference type="SMART" id="SM00862">
    <property type="entry name" value="Trans_reg_C"/>
    <property type="match status" value="1"/>
</dbReference>
<dbReference type="InterPro" id="IPR016032">
    <property type="entry name" value="Sig_transdc_resp-reg_C-effctor"/>
</dbReference>
<keyword evidence="1 2" id="KW-0238">DNA-binding</keyword>
<sequence>MSTLLLLTSALQPSAEVLPALALLPHQVKILPAEGSALLEAPETDVALVDGRQDLAQARDLCRLIRTTGSDAPLLLIVTEGGLSVVAADWGMDDVLLATAGPAEVEARLRLSIGRLAAKRDPEDPEAHVIRSGEVTVDDATYTAKLGGRPLDLTFKEFELLKFLAQHPGRVFTRQQLLQEVWGYDYFGGTRTVDVHVRRLRAKLGPENEVLIGTVRNVGYRFVLPPSDRGASGAAAGTTDMADVAEPVDEPDAVRARGPRD</sequence>
<evidence type="ECO:0000256" key="1">
    <source>
        <dbReference type="ARBA" id="ARBA00023125"/>
    </source>
</evidence>
<evidence type="ECO:0000256" key="2">
    <source>
        <dbReference type="PROSITE-ProRule" id="PRU01091"/>
    </source>
</evidence>
<evidence type="ECO:0000256" key="3">
    <source>
        <dbReference type="SAM" id="MobiDB-lite"/>
    </source>
</evidence>
<dbReference type="Pfam" id="PF21695">
    <property type="entry name" value="GlnR_1st"/>
    <property type="match status" value="1"/>
</dbReference>
<feature type="region of interest" description="Disordered" evidence="3">
    <location>
        <begin position="229"/>
        <end position="261"/>
    </location>
</feature>
<dbReference type="PANTHER" id="PTHR48111">
    <property type="entry name" value="REGULATOR OF RPOS"/>
    <property type="match status" value="1"/>
</dbReference>
<reference evidence="5 6" key="1">
    <citation type="submission" date="2021-08" db="EMBL/GenBank/DDBJ databases">
        <title>Nocardioides bacterium WL0053 sp. nov., isolated from the sediment.</title>
        <authorList>
            <person name="Wang L."/>
            <person name="Zhang D."/>
            <person name="Zhang A."/>
        </authorList>
    </citation>
    <scope>NUCLEOTIDE SEQUENCE [LARGE SCALE GENOMIC DNA]</scope>
    <source>
        <strain evidence="5 6">WL0053</strain>
    </source>
</reference>
<proteinExistence type="predicted"/>
<dbReference type="Gene3D" id="3.40.50.2300">
    <property type="match status" value="1"/>
</dbReference>
<dbReference type="InterPro" id="IPR011006">
    <property type="entry name" value="CheY-like_superfamily"/>
</dbReference>